<sequence>MTVNDRLTTKQKGSAPPLPPIHPSASIYRFFLLKPTNKSWIFILKFTFKSHLPFSRITIVESKFESFFNKSPNPLFFSEILTLSFWCCS</sequence>
<keyword evidence="2" id="KW-1185">Reference proteome</keyword>
<gene>
    <name evidence="1" type="ORF">L6452_16188</name>
</gene>
<evidence type="ECO:0000313" key="1">
    <source>
        <dbReference type="EMBL" id="KAI3727572.1"/>
    </source>
</evidence>
<proteinExistence type="predicted"/>
<comment type="caution">
    <text evidence="1">The sequence shown here is derived from an EMBL/GenBank/DDBJ whole genome shotgun (WGS) entry which is preliminary data.</text>
</comment>
<dbReference type="EMBL" id="CM042051">
    <property type="protein sequence ID" value="KAI3727572.1"/>
    <property type="molecule type" value="Genomic_DNA"/>
</dbReference>
<name>A0ACB9C068_ARCLA</name>
<organism evidence="1 2">
    <name type="scientific">Arctium lappa</name>
    <name type="common">Greater burdock</name>
    <name type="synonym">Lappa major</name>
    <dbReference type="NCBI Taxonomy" id="4217"/>
    <lineage>
        <taxon>Eukaryota</taxon>
        <taxon>Viridiplantae</taxon>
        <taxon>Streptophyta</taxon>
        <taxon>Embryophyta</taxon>
        <taxon>Tracheophyta</taxon>
        <taxon>Spermatophyta</taxon>
        <taxon>Magnoliopsida</taxon>
        <taxon>eudicotyledons</taxon>
        <taxon>Gunneridae</taxon>
        <taxon>Pentapetalae</taxon>
        <taxon>asterids</taxon>
        <taxon>campanulids</taxon>
        <taxon>Asterales</taxon>
        <taxon>Asteraceae</taxon>
        <taxon>Carduoideae</taxon>
        <taxon>Cardueae</taxon>
        <taxon>Arctiinae</taxon>
        <taxon>Arctium</taxon>
    </lineage>
</organism>
<evidence type="ECO:0000313" key="2">
    <source>
        <dbReference type="Proteomes" id="UP001055879"/>
    </source>
</evidence>
<reference evidence="1 2" key="2">
    <citation type="journal article" date="2022" name="Mol. Ecol. Resour.">
        <title>The genomes of chicory, endive, great burdock and yacon provide insights into Asteraceae paleo-polyploidization history and plant inulin production.</title>
        <authorList>
            <person name="Fan W."/>
            <person name="Wang S."/>
            <person name="Wang H."/>
            <person name="Wang A."/>
            <person name="Jiang F."/>
            <person name="Liu H."/>
            <person name="Zhao H."/>
            <person name="Xu D."/>
            <person name="Zhang Y."/>
        </authorList>
    </citation>
    <scope>NUCLEOTIDE SEQUENCE [LARGE SCALE GENOMIC DNA]</scope>
    <source>
        <strain evidence="2">cv. Niubang</strain>
    </source>
</reference>
<dbReference type="Proteomes" id="UP001055879">
    <property type="component" value="Linkage Group LG05"/>
</dbReference>
<reference evidence="2" key="1">
    <citation type="journal article" date="2022" name="Mol. Ecol. Resour.">
        <title>The genomes of chicory, endive, great burdock and yacon provide insights into Asteraceae palaeo-polyploidization history and plant inulin production.</title>
        <authorList>
            <person name="Fan W."/>
            <person name="Wang S."/>
            <person name="Wang H."/>
            <person name="Wang A."/>
            <person name="Jiang F."/>
            <person name="Liu H."/>
            <person name="Zhao H."/>
            <person name="Xu D."/>
            <person name="Zhang Y."/>
        </authorList>
    </citation>
    <scope>NUCLEOTIDE SEQUENCE [LARGE SCALE GENOMIC DNA]</scope>
    <source>
        <strain evidence="2">cv. Niubang</strain>
    </source>
</reference>
<protein>
    <submittedName>
        <fullName evidence="1">Uncharacterized protein</fullName>
    </submittedName>
</protein>
<accession>A0ACB9C068</accession>